<reference evidence="2" key="1">
    <citation type="journal article" date="2014" name="Int. J. Syst. Evol. Microbiol.">
        <title>Complete genome sequence of Corynebacterium casei LMG S-19264T (=DSM 44701T), isolated from a smear-ripened cheese.</title>
        <authorList>
            <consortium name="US DOE Joint Genome Institute (JGI-PGF)"/>
            <person name="Walter F."/>
            <person name="Albersmeier A."/>
            <person name="Kalinowski J."/>
            <person name="Ruckert C."/>
        </authorList>
    </citation>
    <scope>NUCLEOTIDE SEQUENCE</scope>
    <source>
        <strain evidence="2">JCM 3276</strain>
    </source>
</reference>
<evidence type="ECO:0000313" key="2">
    <source>
        <dbReference type="EMBL" id="GGS31606.1"/>
    </source>
</evidence>
<protein>
    <submittedName>
        <fullName evidence="2">Uncharacterized protein</fullName>
    </submittedName>
</protein>
<reference evidence="2" key="2">
    <citation type="submission" date="2020-09" db="EMBL/GenBank/DDBJ databases">
        <authorList>
            <person name="Sun Q."/>
            <person name="Ohkuma M."/>
        </authorList>
    </citation>
    <scope>NUCLEOTIDE SEQUENCE</scope>
    <source>
        <strain evidence="2">JCM 3276</strain>
    </source>
</reference>
<sequence length="72" mass="7571">MSTIAMVLLVIGVGVAVGVRAERSGPLRTDPVLAERTPPSPLGVDGFAPVRERTGDEPGDRLSQAFRVSEGR</sequence>
<gene>
    <name evidence="2" type="ORF">GCM10010171_26860</name>
</gene>
<feature type="compositionally biased region" description="Basic and acidic residues" evidence="1">
    <location>
        <begin position="50"/>
        <end position="60"/>
    </location>
</feature>
<name>A0A918GEU7_9PSEU</name>
<comment type="caution">
    <text evidence="2">The sequence shown here is derived from an EMBL/GenBank/DDBJ whole genome shotgun (WGS) entry which is preliminary data.</text>
</comment>
<keyword evidence="3" id="KW-1185">Reference proteome</keyword>
<organism evidence="2 3">
    <name type="scientific">Actinokineospora fastidiosa</name>
    <dbReference type="NCBI Taxonomy" id="1816"/>
    <lineage>
        <taxon>Bacteria</taxon>
        <taxon>Bacillati</taxon>
        <taxon>Actinomycetota</taxon>
        <taxon>Actinomycetes</taxon>
        <taxon>Pseudonocardiales</taxon>
        <taxon>Pseudonocardiaceae</taxon>
        <taxon>Actinokineospora</taxon>
    </lineage>
</organism>
<dbReference type="AlphaFoldDB" id="A0A918GEU7"/>
<dbReference type="EMBL" id="BMRB01000002">
    <property type="protein sequence ID" value="GGS31606.1"/>
    <property type="molecule type" value="Genomic_DNA"/>
</dbReference>
<dbReference type="Proteomes" id="UP000660680">
    <property type="component" value="Unassembled WGS sequence"/>
</dbReference>
<proteinExistence type="predicted"/>
<dbReference type="RefSeq" id="WP_189210737.1">
    <property type="nucleotide sequence ID" value="NZ_BMRB01000002.1"/>
</dbReference>
<evidence type="ECO:0000256" key="1">
    <source>
        <dbReference type="SAM" id="MobiDB-lite"/>
    </source>
</evidence>
<evidence type="ECO:0000313" key="3">
    <source>
        <dbReference type="Proteomes" id="UP000660680"/>
    </source>
</evidence>
<accession>A0A918GEU7</accession>
<feature type="region of interest" description="Disordered" evidence="1">
    <location>
        <begin position="26"/>
        <end position="72"/>
    </location>
</feature>